<name>A0A840MLL6_9PROT</name>
<sequence>MMWVRILYFARLREVFGCGEERLALPSSAATVADLLSLLRSRGDRWADELAEGRTFRVAVAQEMAQLSTPLTDEVEVAIFPPVTGG</sequence>
<evidence type="ECO:0000313" key="4">
    <source>
        <dbReference type="EMBL" id="MBB5017602.1"/>
    </source>
</evidence>
<dbReference type="Pfam" id="PF02597">
    <property type="entry name" value="ThiS"/>
    <property type="match status" value="1"/>
</dbReference>
<reference evidence="4 5" key="1">
    <citation type="submission" date="2020-08" db="EMBL/GenBank/DDBJ databases">
        <title>Genomic Encyclopedia of Type Strains, Phase IV (KMG-IV): sequencing the most valuable type-strain genomes for metagenomic binning, comparative biology and taxonomic classification.</title>
        <authorList>
            <person name="Goeker M."/>
        </authorList>
    </citation>
    <scope>NUCLEOTIDE SEQUENCE [LARGE SCALE GENOMIC DNA]</scope>
    <source>
        <strain evidence="4 5">DSM 27165</strain>
    </source>
</reference>
<comment type="caution">
    <text evidence="4">The sequence shown here is derived from an EMBL/GenBank/DDBJ whole genome shotgun (WGS) entry which is preliminary data.</text>
</comment>
<evidence type="ECO:0000256" key="2">
    <source>
        <dbReference type="ARBA" id="ARBA00024200"/>
    </source>
</evidence>
<evidence type="ECO:0000256" key="1">
    <source>
        <dbReference type="ARBA" id="ARBA00022741"/>
    </source>
</evidence>
<evidence type="ECO:0000256" key="3">
    <source>
        <dbReference type="ARBA" id="ARBA00024247"/>
    </source>
</evidence>
<evidence type="ECO:0000313" key="5">
    <source>
        <dbReference type="Proteomes" id="UP000575898"/>
    </source>
</evidence>
<accession>A0A840MLL6</accession>
<keyword evidence="5" id="KW-1185">Reference proteome</keyword>
<dbReference type="RefSeq" id="WP_343074200.1">
    <property type="nucleotide sequence ID" value="NZ_JACHHY010000004.1"/>
</dbReference>
<dbReference type="EMBL" id="JACHHY010000004">
    <property type="protein sequence ID" value="MBB5017602.1"/>
    <property type="molecule type" value="Genomic_DNA"/>
</dbReference>
<gene>
    <name evidence="4" type="ORF">HNQ59_000871</name>
</gene>
<protein>
    <recommendedName>
        <fullName evidence="3">Molybdopterin synthase sulfur carrier subunit</fullName>
    </recommendedName>
</protein>
<dbReference type="CDD" id="cd00754">
    <property type="entry name" value="Ubl_MoaD"/>
    <property type="match status" value="1"/>
</dbReference>
<dbReference type="SUPFAM" id="SSF54285">
    <property type="entry name" value="MoaD/ThiS"/>
    <property type="match status" value="1"/>
</dbReference>
<organism evidence="4 5">
    <name type="scientific">Chitinivorax tropicus</name>
    <dbReference type="NCBI Taxonomy" id="714531"/>
    <lineage>
        <taxon>Bacteria</taxon>
        <taxon>Pseudomonadati</taxon>
        <taxon>Pseudomonadota</taxon>
        <taxon>Betaproteobacteria</taxon>
        <taxon>Chitinivorax</taxon>
    </lineage>
</organism>
<dbReference type="InterPro" id="IPR003749">
    <property type="entry name" value="ThiS/MoaD-like"/>
</dbReference>
<dbReference type="InterPro" id="IPR016155">
    <property type="entry name" value="Mopterin_synth/thiamin_S_b"/>
</dbReference>
<dbReference type="InterPro" id="IPR044672">
    <property type="entry name" value="MOCS2A"/>
</dbReference>
<dbReference type="Gene3D" id="3.10.20.30">
    <property type="match status" value="1"/>
</dbReference>
<keyword evidence="1" id="KW-0547">Nucleotide-binding</keyword>
<dbReference type="GO" id="GO:0006777">
    <property type="term" value="P:Mo-molybdopterin cofactor biosynthetic process"/>
    <property type="evidence" value="ECO:0007669"/>
    <property type="project" value="InterPro"/>
</dbReference>
<comment type="similarity">
    <text evidence="2">Belongs to the MoaD family.</text>
</comment>
<dbReference type="PANTHER" id="PTHR33359:SF1">
    <property type="entry name" value="MOLYBDOPTERIN SYNTHASE SULFUR CARRIER SUBUNIT"/>
    <property type="match status" value="1"/>
</dbReference>
<dbReference type="NCBIfam" id="TIGR01682">
    <property type="entry name" value="moaD"/>
    <property type="match status" value="1"/>
</dbReference>
<dbReference type="GO" id="GO:0000166">
    <property type="term" value="F:nucleotide binding"/>
    <property type="evidence" value="ECO:0007669"/>
    <property type="project" value="UniProtKB-KW"/>
</dbReference>
<dbReference type="Proteomes" id="UP000575898">
    <property type="component" value="Unassembled WGS sequence"/>
</dbReference>
<dbReference type="GO" id="GO:1990133">
    <property type="term" value="C:molybdopterin adenylyltransferase complex"/>
    <property type="evidence" value="ECO:0007669"/>
    <property type="project" value="TreeGrafter"/>
</dbReference>
<dbReference type="AlphaFoldDB" id="A0A840MLL6"/>
<proteinExistence type="inferred from homology"/>
<dbReference type="InterPro" id="IPR012675">
    <property type="entry name" value="Beta-grasp_dom_sf"/>
</dbReference>
<dbReference type="PANTHER" id="PTHR33359">
    <property type="entry name" value="MOLYBDOPTERIN SYNTHASE SULFUR CARRIER SUBUNIT"/>
    <property type="match status" value="1"/>
</dbReference>